<dbReference type="Proteomes" id="UP000190044">
    <property type="component" value="Unassembled WGS sequence"/>
</dbReference>
<accession>A0A1T4ZWV7</accession>
<gene>
    <name evidence="1" type="ORF">SAMN06295937_1001258</name>
</gene>
<organism evidence="1 2">
    <name type="scientific">Sphingopyxis flava</name>
    <dbReference type="NCBI Taxonomy" id="1507287"/>
    <lineage>
        <taxon>Bacteria</taxon>
        <taxon>Pseudomonadati</taxon>
        <taxon>Pseudomonadota</taxon>
        <taxon>Alphaproteobacteria</taxon>
        <taxon>Sphingomonadales</taxon>
        <taxon>Sphingomonadaceae</taxon>
        <taxon>Sphingopyxis</taxon>
    </lineage>
</organism>
<dbReference type="RefSeq" id="WP_079636867.1">
    <property type="nucleotide sequence ID" value="NZ_FUYP01000001.1"/>
</dbReference>
<name>A0A1T4ZWV7_9SPHN</name>
<dbReference type="EMBL" id="FUYP01000001">
    <property type="protein sequence ID" value="SKB26969.1"/>
    <property type="molecule type" value="Genomic_DNA"/>
</dbReference>
<dbReference type="AlphaFoldDB" id="A0A1T4ZWV7"/>
<reference evidence="2" key="1">
    <citation type="submission" date="2017-02" db="EMBL/GenBank/DDBJ databases">
        <authorList>
            <person name="Varghese N."/>
            <person name="Submissions S."/>
        </authorList>
    </citation>
    <scope>NUCLEOTIDE SEQUENCE [LARGE SCALE GENOMIC DNA]</scope>
    <source>
        <strain evidence="2">R11H</strain>
    </source>
</reference>
<evidence type="ECO:0000313" key="1">
    <source>
        <dbReference type="EMBL" id="SKB26969.1"/>
    </source>
</evidence>
<proteinExistence type="predicted"/>
<keyword evidence="2" id="KW-1185">Reference proteome</keyword>
<evidence type="ECO:0000313" key="2">
    <source>
        <dbReference type="Proteomes" id="UP000190044"/>
    </source>
</evidence>
<sequence length="123" mass="13700">MTWLSRLFGQRRTAPPPPRDMRNMNEDWKAGDLARCVAHYFVPGTPEDPHFGDILRVSEVYQGSILGRHALAYGLRFHGKSSPHGWICTAFIKIKPETTADEVEDGIIAKIKRAARKGAGVDA</sequence>
<protein>
    <submittedName>
        <fullName evidence="1">Uncharacterized protein</fullName>
    </submittedName>
</protein>